<dbReference type="PANTHER" id="PTHR15364:SF0">
    <property type="entry name" value="2'-DEOXYNUCLEOSIDE 5'-PHOSPHATE N-HYDROLASE 1"/>
    <property type="match status" value="1"/>
</dbReference>
<dbReference type="Proteomes" id="UP001201985">
    <property type="component" value="Unassembled WGS sequence"/>
</dbReference>
<dbReference type="Gene3D" id="3.40.50.450">
    <property type="match status" value="1"/>
</dbReference>
<evidence type="ECO:0000313" key="2">
    <source>
        <dbReference type="Proteomes" id="UP001201985"/>
    </source>
</evidence>
<dbReference type="EMBL" id="JALBUU010000004">
    <property type="protein sequence ID" value="MCI0753016.1"/>
    <property type="molecule type" value="Genomic_DNA"/>
</dbReference>
<accession>A0ABS9W143</accession>
<proteinExistence type="predicted"/>
<keyword evidence="2" id="KW-1185">Reference proteome</keyword>
<sequence length="170" mass="17735">MRIYLAGPDVFLPNATAMDAAKKKICARHGAVGVFPTDPVENAAADAAATRFLEISLHSEAHIRGCDGLIANLTPFRGPSADAGTIYELGLMRELGRPIAGYTNDARDFAARTRDILGASVRQTAAGWTDGEGLSLEDFGCHDNLMIDGGILTAGGVFVGSGLAAHPPLE</sequence>
<dbReference type="PANTHER" id="PTHR15364">
    <property type="entry name" value="2'-DEOXYNUCLEOSIDE 5'-PHOSPHATE N-HYDROLASE 1"/>
    <property type="match status" value="1"/>
</dbReference>
<evidence type="ECO:0000313" key="1">
    <source>
        <dbReference type="EMBL" id="MCI0753016.1"/>
    </source>
</evidence>
<dbReference type="SUPFAM" id="SSF52309">
    <property type="entry name" value="N-(deoxy)ribosyltransferase-like"/>
    <property type="match status" value="1"/>
</dbReference>
<reference evidence="1 2" key="1">
    <citation type="submission" date="2022-03" db="EMBL/GenBank/DDBJ databases">
        <title>Complete genome analysis of Roseomonas KG 17.1 : a prolific producer of plant growth promoters.</title>
        <authorList>
            <person name="Saadouli I."/>
            <person name="Najjari A."/>
            <person name="Mosbah A."/>
            <person name="Ouzari H.I."/>
        </authorList>
    </citation>
    <scope>NUCLEOTIDE SEQUENCE [LARGE SCALE GENOMIC DNA]</scope>
    <source>
        <strain evidence="1 2">KG17-1</strain>
    </source>
</reference>
<dbReference type="Pfam" id="PF05014">
    <property type="entry name" value="Nuc_deoxyrib_tr"/>
    <property type="match status" value="1"/>
</dbReference>
<dbReference type="InterPro" id="IPR051239">
    <property type="entry name" value="2'-dNMP_N-hydrolase"/>
</dbReference>
<comment type="caution">
    <text evidence="1">The sequence shown here is derived from an EMBL/GenBank/DDBJ whole genome shotgun (WGS) entry which is preliminary data.</text>
</comment>
<name>A0ABS9W143_9PROT</name>
<organism evidence="1 2">
    <name type="scientific">Teichococcus vastitatis</name>
    <dbReference type="NCBI Taxonomy" id="2307076"/>
    <lineage>
        <taxon>Bacteria</taxon>
        <taxon>Pseudomonadati</taxon>
        <taxon>Pseudomonadota</taxon>
        <taxon>Alphaproteobacteria</taxon>
        <taxon>Acetobacterales</taxon>
        <taxon>Roseomonadaceae</taxon>
        <taxon>Roseomonas</taxon>
    </lineage>
</organism>
<protein>
    <submittedName>
        <fullName evidence="1">Nucleoside 2-deoxyribosyltransferase</fullName>
    </submittedName>
</protein>
<dbReference type="RefSeq" id="WP_241792572.1">
    <property type="nucleotide sequence ID" value="NZ_JALBUU010000004.1"/>
</dbReference>
<gene>
    <name evidence="1" type="ORF">MON41_04475</name>
</gene>
<dbReference type="InterPro" id="IPR007710">
    <property type="entry name" value="Nucleoside_deoxyribTrfase"/>
</dbReference>